<evidence type="ECO:0000256" key="4">
    <source>
        <dbReference type="ARBA" id="ARBA00022691"/>
    </source>
</evidence>
<evidence type="ECO:0000256" key="6">
    <source>
        <dbReference type="ARBA" id="ARBA00029941"/>
    </source>
</evidence>
<dbReference type="InterPro" id="IPR001737">
    <property type="entry name" value="KsgA/Erm"/>
</dbReference>
<feature type="binding site" evidence="7">
    <location>
        <position position="1"/>
    </location>
    <ligand>
        <name>S-adenosyl-L-methionine</name>
        <dbReference type="ChEBI" id="CHEBI:59789"/>
    </ligand>
</feature>
<dbReference type="PANTHER" id="PTHR11727">
    <property type="entry name" value="DIMETHYLADENOSINE TRANSFERASE"/>
    <property type="match status" value="1"/>
</dbReference>
<evidence type="ECO:0000256" key="7">
    <source>
        <dbReference type="PROSITE-ProRule" id="PRU01026"/>
    </source>
</evidence>
<dbReference type="Pfam" id="PF00398">
    <property type="entry name" value="RrnaAD"/>
    <property type="match status" value="1"/>
</dbReference>
<name>A0A7X2T2Y4_9FIRM</name>
<dbReference type="SMART" id="SM00650">
    <property type="entry name" value="rADc"/>
    <property type="match status" value="1"/>
</dbReference>
<dbReference type="InterPro" id="IPR020596">
    <property type="entry name" value="rRNA_Ade_Mease_Trfase_CS"/>
</dbReference>
<dbReference type="EMBL" id="VUMM01000002">
    <property type="protein sequence ID" value="MSS00860.1"/>
    <property type="molecule type" value="Genomic_DNA"/>
</dbReference>
<keyword evidence="10" id="KW-1185">Reference proteome</keyword>
<sequence>MQPIATIKKTKEIQEKYNVFTKKTYGQNFIIEPKVVEKIAQAAIKDPNELVFEIGPGIGALTQFLCQRSNQVIAFEIDDRFLAKENDKDYNALSVITKYRCDVKKVMDVSRHVFWPKPNVDSMVIQFTFHHKYHLENEDVFFKMVKACFTQRRKTIYNNFSAFVQNKEIALSILEKAGIEASTRGQQCTLDDFIRLYECGKEYYDC</sequence>
<comment type="caution">
    <text evidence="7">Lacks conserved residue(s) required for the propagation of feature annotation.</text>
</comment>
<dbReference type="Gene3D" id="1.10.8.100">
    <property type="entry name" value="Ribosomal RNA adenine dimethylase-like, domain 2"/>
    <property type="match status" value="1"/>
</dbReference>
<dbReference type="GO" id="GO:0005829">
    <property type="term" value="C:cytosol"/>
    <property type="evidence" value="ECO:0007669"/>
    <property type="project" value="TreeGrafter"/>
</dbReference>
<dbReference type="InterPro" id="IPR023165">
    <property type="entry name" value="rRNA_Ade_diMease-like_C"/>
</dbReference>
<keyword evidence="5 7" id="KW-0694">RNA-binding</keyword>
<evidence type="ECO:0000313" key="9">
    <source>
        <dbReference type="EMBL" id="MSS00860.1"/>
    </source>
</evidence>
<keyword evidence="3 7" id="KW-0808">Transferase</keyword>
<organism evidence="9 10">
    <name type="scientific">Floccifex porci</name>
    <dbReference type="NCBI Taxonomy" id="2606629"/>
    <lineage>
        <taxon>Bacteria</taxon>
        <taxon>Bacillati</taxon>
        <taxon>Bacillota</taxon>
        <taxon>Erysipelotrichia</taxon>
        <taxon>Erysipelotrichales</taxon>
        <taxon>Erysipelotrichaceae</taxon>
        <taxon>Floccifex</taxon>
    </lineage>
</organism>
<reference evidence="9 10" key="1">
    <citation type="submission" date="2019-08" db="EMBL/GenBank/DDBJ databases">
        <title>In-depth cultivation of the pig gut microbiome towards novel bacterial diversity and tailored functional studies.</title>
        <authorList>
            <person name="Wylensek D."/>
            <person name="Hitch T.C.A."/>
            <person name="Clavel T."/>
        </authorList>
    </citation>
    <scope>NUCLEOTIDE SEQUENCE [LARGE SCALE GENOMIC DNA]</scope>
    <source>
        <strain evidence="9 10">LKV-178-WT-2G</strain>
    </source>
</reference>
<evidence type="ECO:0000256" key="1">
    <source>
        <dbReference type="ARBA" id="ARBA00016505"/>
    </source>
</evidence>
<evidence type="ECO:0000256" key="2">
    <source>
        <dbReference type="ARBA" id="ARBA00022603"/>
    </source>
</evidence>
<dbReference type="PROSITE" id="PS51689">
    <property type="entry name" value="SAM_RNA_A_N6_MT"/>
    <property type="match status" value="1"/>
</dbReference>
<dbReference type="PROSITE" id="PS01131">
    <property type="entry name" value="RRNA_A_DIMETH"/>
    <property type="match status" value="1"/>
</dbReference>
<dbReference type="SUPFAM" id="SSF53335">
    <property type="entry name" value="S-adenosyl-L-methionine-dependent methyltransferases"/>
    <property type="match status" value="1"/>
</dbReference>
<keyword evidence="4 7" id="KW-0949">S-adenosyl-L-methionine</keyword>
<dbReference type="RefSeq" id="WP_154459331.1">
    <property type="nucleotide sequence ID" value="NZ_VUMM01000002.1"/>
</dbReference>
<evidence type="ECO:0000259" key="8">
    <source>
        <dbReference type="SMART" id="SM00650"/>
    </source>
</evidence>
<proteinExistence type="inferred from homology"/>
<dbReference type="Gene3D" id="3.40.50.150">
    <property type="entry name" value="Vaccinia Virus protein VP39"/>
    <property type="match status" value="2"/>
</dbReference>
<dbReference type="GO" id="GO:0003723">
    <property type="term" value="F:RNA binding"/>
    <property type="evidence" value="ECO:0007669"/>
    <property type="project" value="UniProtKB-UniRule"/>
</dbReference>
<evidence type="ECO:0000256" key="3">
    <source>
        <dbReference type="ARBA" id="ARBA00022679"/>
    </source>
</evidence>
<dbReference type="InterPro" id="IPR020598">
    <property type="entry name" value="rRNA_Ade_methylase_Trfase_N"/>
</dbReference>
<keyword evidence="2 7" id="KW-0489">Methyltransferase</keyword>
<dbReference type="InterPro" id="IPR029063">
    <property type="entry name" value="SAM-dependent_MTases_sf"/>
</dbReference>
<gene>
    <name evidence="9" type="ORF">FYJ50_01775</name>
</gene>
<dbReference type="PANTHER" id="PTHR11727:SF7">
    <property type="entry name" value="DIMETHYLADENOSINE TRANSFERASE-RELATED"/>
    <property type="match status" value="1"/>
</dbReference>
<protein>
    <recommendedName>
        <fullName evidence="1">rRNA adenine N-6-methyltransferase</fullName>
    </recommendedName>
    <alternativeName>
        <fullName evidence="6">Macrolide-lincosamide-streptogramin B resistance protein</fullName>
    </alternativeName>
</protein>
<dbReference type="AlphaFoldDB" id="A0A7X2T2Y4"/>
<comment type="caution">
    <text evidence="9">The sequence shown here is derived from an EMBL/GenBank/DDBJ whole genome shotgun (WGS) entry which is preliminary data.</text>
</comment>
<feature type="domain" description="Ribosomal RNA adenine methylase transferase N-terminal" evidence="8">
    <location>
        <begin position="35"/>
        <end position="131"/>
    </location>
</feature>
<comment type="similarity">
    <text evidence="7">Belongs to the class I-like SAM-binding methyltransferase superfamily. rRNA adenine N(6)-methyltransferase family.</text>
</comment>
<accession>A0A7X2T2Y4</accession>
<evidence type="ECO:0000313" key="10">
    <source>
        <dbReference type="Proteomes" id="UP000470082"/>
    </source>
</evidence>
<dbReference type="GO" id="GO:0000179">
    <property type="term" value="F:rRNA (adenine-N6,N6-)-dimethyltransferase activity"/>
    <property type="evidence" value="ECO:0007669"/>
    <property type="project" value="UniProtKB-UniRule"/>
</dbReference>
<dbReference type="Proteomes" id="UP000470082">
    <property type="component" value="Unassembled WGS sequence"/>
</dbReference>
<evidence type="ECO:0000256" key="5">
    <source>
        <dbReference type="ARBA" id="ARBA00022884"/>
    </source>
</evidence>